<reference evidence="3" key="1">
    <citation type="journal article" date="2020" name="mSystems">
        <title>Genome- and Community-Level Interaction Insights into Carbon Utilization and Element Cycling Functions of Hydrothermarchaeota in Hydrothermal Sediment.</title>
        <authorList>
            <person name="Zhou Z."/>
            <person name="Liu Y."/>
            <person name="Xu W."/>
            <person name="Pan J."/>
            <person name="Luo Z.H."/>
            <person name="Li M."/>
        </authorList>
    </citation>
    <scope>NUCLEOTIDE SEQUENCE [LARGE SCALE GENOMIC DNA]</scope>
    <source>
        <strain evidence="3">SpSt-106</strain>
    </source>
</reference>
<evidence type="ECO:0000256" key="1">
    <source>
        <dbReference type="ARBA" id="ARBA00023118"/>
    </source>
</evidence>
<proteinExistence type="predicted"/>
<accession>A0A7V6CDX3</accession>
<organism evidence="3">
    <name type="scientific">Thermodesulfobacterium geofontis</name>
    <dbReference type="NCBI Taxonomy" id="1295609"/>
    <lineage>
        <taxon>Bacteria</taxon>
        <taxon>Pseudomonadati</taxon>
        <taxon>Thermodesulfobacteriota</taxon>
        <taxon>Thermodesulfobacteria</taxon>
        <taxon>Thermodesulfobacteriales</taxon>
        <taxon>Thermodesulfobacteriaceae</taxon>
        <taxon>Thermodesulfobacterium</taxon>
    </lineage>
</organism>
<sequence length="74" mass="8485">MKKIYQIKAPVGITKAISLTEWNGDMAFYCNHDLVDRAIRQGEKATPNPVNKEEHLSLYKLSFSIDAERFGKKE</sequence>
<gene>
    <name evidence="3" type="ORF">ENM15_05160</name>
</gene>
<evidence type="ECO:0000313" key="3">
    <source>
        <dbReference type="EMBL" id="HHQ16185.1"/>
    </source>
</evidence>
<protein>
    <submittedName>
        <fullName evidence="3">Uncharacterized protein</fullName>
    </submittedName>
</protein>
<dbReference type="Pfam" id="PF01905">
    <property type="entry name" value="DevR"/>
    <property type="match status" value="1"/>
</dbReference>
<dbReference type="AlphaFoldDB" id="A0A7V6CDX3"/>
<name>A0A7V6CDX3_9BACT</name>
<evidence type="ECO:0000256" key="2">
    <source>
        <dbReference type="ARBA" id="ARBA00025626"/>
    </source>
</evidence>
<keyword evidence="1" id="KW-0051">Antiviral defense</keyword>
<dbReference type="InterPro" id="IPR010154">
    <property type="entry name" value="CRISPR-assoc_Cas7/Cst2/DevR"/>
</dbReference>
<dbReference type="GO" id="GO:0051607">
    <property type="term" value="P:defense response to virus"/>
    <property type="evidence" value="ECO:0007669"/>
    <property type="project" value="UniProtKB-KW"/>
</dbReference>
<dbReference type="EMBL" id="DRWR01000090">
    <property type="protein sequence ID" value="HHQ16185.1"/>
    <property type="molecule type" value="Genomic_DNA"/>
</dbReference>
<comment type="function">
    <text evidence="2">CRISPR (clustered regularly interspaced short palindromic repeat) is an adaptive immune system that provides protection against mobile genetic elements (viruses, transposable elements and conjugative plasmids). CRISPR clusters contain spacers, sequences complementary to antecedent mobile elements, and target invading nucleic acids. CRISPR clusters are transcribed and processed into CRISPR RNA (crRNA).</text>
</comment>
<comment type="caution">
    <text evidence="3">The sequence shown here is derived from an EMBL/GenBank/DDBJ whole genome shotgun (WGS) entry which is preliminary data.</text>
</comment>